<dbReference type="EMBL" id="GL883010">
    <property type="protein sequence ID" value="EGG20961.1"/>
    <property type="molecule type" value="Genomic_DNA"/>
</dbReference>
<accession>F4PU35</accession>
<gene>
    <name evidence="1" type="ORF">DFA_00830</name>
</gene>
<proteinExistence type="predicted"/>
<reference evidence="2" key="1">
    <citation type="journal article" date="2011" name="Genome Res.">
        <title>Phylogeny-wide analysis of social amoeba genomes highlights ancient origins for complex intercellular communication.</title>
        <authorList>
            <person name="Heidel A.J."/>
            <person name="Lawal H.M."/>
            <person name="Felder M."/>
            <person name="Schilde C."/>
            <person name="Helps N.R."/>
            <person name="Tunggal B."/>
            <person name="Rivero F."/>
            <person name="John U."/>
            <person name="Schleicher M."/>
            <person name="Eichinger L."/>
            <person name="Platzer M."/>
            <person name="Noegel A.A."/>
            <person name="Schaap P."/>
            <person name="Gloeckner G."/>
        </authorList>
    </citation>
    <scope>NUCLEOTIDE SEQUENCE [LARGE SCALE GENOMIC DNA]</scope>
    <source>
        <strain evidence="2">SH3</strain>
    </source>
</reference>
<evidence type="ECO:0000313" key="1">
    <source>
        <dbReference type="EMBL" id="EGG20961.1"/>
    </source>
</evidence>
<dbReference type="Proteomes" id="UP000007797">
    <property type="component" value="Unassembled WGS sequence"/>
</dbReference>
<dbReference type="KEGG" id="dfa:DFA_00830"/>
<organism evidence="1 2">
    <name type="scientific">Cavenderia fasciculata</name>
    <name type="common">Slime mold</name>
    <name type="synonym">Dictyostelium fasciculatum</name>
    <dbReference type="NCBI Taxonomy" id="261658"/>
    <lineage>
        <taxon>Eukaryota</taxon>
        <taxon>Amoebozoa</taxon>
        <taxon>Evosea</taxon>
        <taxon>Eumycetozoa</taxon>
        <taxon>Dictyostelia</taxon>
        <taxon>Acytosteliales</taxon>
        <taxon>Cavenderiaceae</taxon>
        <taxon>Cavenderia</taxon>
    </lineage>
</organism>
<dbReference type="GeneID" id="14873716"/>
<dbReference type="RefSeq" id="XP_004358811.1">
    <property type="nucleotide sequence ID" value="XM_004358754.1"/>
</dbReference>
<dbReference type="AlphaFoldDB" id="F4PU35"/>
<protein>
    <submittedName>
        <fullName evidence="1">Uncharacterized protein</fullName>
    </submittedName>
</protein>
<evidence type="ECO:0000313" key="2">
    <source>
        <dbReference type="Proteomes" id="UP000007797"/>
    </source>
</evidence>
<keyword evidence="2" id="KW-1185">Reference proteome</keyword>
<sequence length="87" mass="9784">MRSTVNIKSYRQPLSPLLSSSYLFIYKSTIFNNTIKIVPLSSSSYNLKTIREINIEIDYKAAAATAVVVPNKIKILYSKIGKKRSPS</sequence>
<name>F4PU35_CACFS</name>